<dbReference type="PANTHER" id="PTHR43739">
    <property type="entry name" value="XYLOGLUCANASE (EUROFUNG)"/>
    <property type="match status" value="1"/>
</dbReference>
<organism evidence="3 4">
    <name type="scientific">Candidatus Uhrbacteria bacterium CG_4_9_14_3_um_filter_36_7</name>
    <dbReference type="NCBI Taxonomy" id="1975033"/>
    <lineage>
        <taxon>Bacteria</taxon>
        <taxon>Candidatus Uhriibacteriota</taxon>
    </lineage>
</organism>
<dbReference type="SUPFAM" id="SSF50939">
    <property type="entry name" value="Sialidases"/>
    <property type="match status" value="1"/>
</dbReference>
<keyword evidence="1" id="KW-0677">Repeat</keyword>
<gene>
    <name evidence="3" type="ORF">CO172_01420</name>
</gene>
<dbReference type="Gene3D" id="2.130.10.10">
    <property type="entry name" value="YVTN repeat-like/Quinoprotein amine dehydrogenase"/>
    <property type="match status" value="3"/>
</dbReference>
<evidence type="ECO:0000313" key="3">
    <source>
        <dbReference type="EMBL" id="PJA47439.1"/>
    </source>
</evidence>
<dbReference type="InterPro" id="IPR036278">
    <property type="entry name" value="Sialidase_sf"/>
</dbReference>
<dbReference type="SUPFAM" id="SSF110296">
    <property type="entry name" value="Oligoxyloglucan reducing end-specific cellobiohydrolase"/>
    <property type="match status" value="1"/>
</dbReference>
<feature type="domain" description="Sortilin N-terminal" evidence="2">
    <location>
        <begin position="263"/>
        <end position="348"/>
    </location>
</feature>
<dbReference type="EMBL" id="PFWS01000021">
    <property type="protein sequence ID" value="PJA47439.1"/>
    <property type="molecule type" value="Genomic_DNA"/>
</dbReference>
<dbReference type="InterPro" id="IPR015943">
    <property type="entry name" value="WD40/YVTN_repeat-like_dom_sf"/>
</dbReference>
<sequence>MSSFQRSIFLIPIIFLFLGAGCLPTKQTGRDGGIFKSTDQGKTWNQSALFPSIKGVGNLGGADIETMIMDPSDNLVFYIGTKEDGLFYSYDGANSWQRPRDTNLTSGFIPSVAVDTKNVCTVYVLKNQYVYKTIDCGRSFERIYDEVRSKVVPTKIAVDWYNPSHVYLGLSNGDVLKSTNEGRAWTQILTAKKEIVEIIISHADSRKVLIGTKSEGFFVSLDAGQTWKSLEQDLEPFKNADMVYDVSQNMTGSVMVAATGFGLLRSQDQGQSWEQIKLVTSPGQVIIRSVAIDPKNEKILYYVSGSTFYKTIDAGITWDTRKLPSTRSVSSMIIDTKDSSMIYLGMKLFEEQKKGL</sequence>
<dbReference type="GO" id="GO:0010411">
    <property type="term" value="P:xyloglucan metabolic process"/>
    <property type="evidence" value="ECO:0007669"/>
    <property type="project" value="TreeGrafter"/>
</dbReference>
<dbReference type="Pfam" id="PF15902">
    <property type="entry name" value="Sortilin-Vps10"/>
    <property type="match status" value="1"/>
</dbReference>
<dbReference type="Proteomes" id="UP000229749">
    <property type="component" value="Unassembled WGS sequence"/>
</dbReference>
<reference evidence="4" key="1">
    <citation type="submission" date="2017-09" db="EMBL/GenBank/DDBJ databases">
        <title>Depth-based differentiation of microbial function through sediment-hosted aquifers and enrichment of novel symbionts in the deep terrestrial subsurface.</title>
        <authorList>
            <person name="Probst A.J."/>
            <person name="Ladd B."/>
            <person name="Jarett J.K."/>
            <person name="Geller-Mcgrath D.E."/>
            <person name="Sieber C.M.K."/>
            <person name="Emerson J.B."/>
            <person name="Anantharaman K."/>
            <person name="Thomas B.C."/>
            <person name="Malmstrom R."/>
            <person name="Stieglmeier M."/>
            <person name="Klingl A."/>
            <person name="Woyke T."/>
            <person name="Ryan C.M."/>
            <person name="Banfield J.F."/>
        </authorList>
    </citation>
    <scope>NUCLEOTIDE SEQUENCE [LARGE SCALE GENOMIC DNA]</scope>
</reference>
<dbReference type="PROSITE" id="PS51257">
    <property type="entry name" value="PROKAR_LIPOPROTEIN"/>
    <property type="match status" value="1"/>
</dbReference>
<dbReference type="InterPro" id="IPR031778">
    <property type="entry name" value="Sortilin_N"/>
</dbReference>
<dbReference type="AlphaFoldDB" id="A0A2M7XHW2"/>
<protein>
    <recommendedName>
        <fullName evidence="2">Sortilin N-terminal domain-containing protein</fullName>
    </recommendedName>
</protein>
<name>A0A2M7XHW2_9BACT</name>
<evidence type="ECO:0000256" key="1">
    <source>
        <dbReference type="ARBA" id="ARBA00022737"/>
    </source>
</evidence>
<comment type="caution">
    <text evidence="3">The sequence shown here is derived from an EMBL/GenBank/DDBJ whole genome shotgun (WGS) entry which is preliminary data.</text>
</comment>
<proteinExistence type="predicted"/>
<dbReference type="InterPro" id="IPR052025">
    <property type="entry name" value="Xyloglucanase_GH74"/>
</dbReference>
<accession>A0A2M7XHW2</accession>
<evidence type="ECO:0000313" key="4">
    <source>
        <dbReference type="Proteomes" id="UP000229749"/>
    </source>
</evidence>
<dbReference type="PANTHER" id="PTHR43739:SF5">
    <property type="entry name" value="EXO-ALPHA-SIALIDASE"/>
    <property type="match status" value="1"/>
</dbReference>
<evidence type="ECO:0000259" key="2">
    <source>
        <dbReference type="Pfam" id="PF15902"/>
    </source>
</evidence>